<reference evidence="1" key="1">
    <citation type="submission" date="2021-05" db="EMBL/GenBank/DDBJ databases">
        <title>Comparative genomics of three Colletotrichum scovillei strains and genetic complementation revealed genes involved fungal growth and virulence on chili pepper.</title>
        <authorList>
            <person name="Hsieh D.-K."/>
            <person name="Chuang S.-C."/>
            <person name="Chen C.-Y."/>
            <person name="Chao Y.-T."/>
            <person name="Lu M.-Y.J."/>
            <person name="Lee M.-H."/>
            <person name="Shih M.-C."/>
        </authorList>
    </citation>
    <scope>NUCLEOTIDE SEQUENCE</scope>
    <source>
        <strain evidence="1">Coll-153</strain>
    </source>
</reference>
<evidence type="ECO:0000313" key="2">
    <source>
        <dbReference type="Proteomes" id="UP000699042"/>
    </source>
</evidence>
<gene>
    <name evidence="1" type="ORF">JMJ77_004123</name>
</gene>
<evidence type="ECO:0000313" key="1">
    <source>
        <dbReference type="EMBL" id="KAG7044661.1"/>
    </source>
</evidence>
<keyword evidence="2" id="KW-1185">Reference proteome</keyword>
<sequence length="78" mass="8865">MTDGIPLDRAVEKPAVRSFFLTRNYRRMLYVASWGAIPVSVNSWDDNVADSQPQYVAMPVELEANPIPNFLITPPMKR</sequence>
<proteinExistence type="predicted"/>
<organism evidence="1 2">
    <name type="scientific">Colletotrichum scovillei</name>
    <dbReference type="NCBI Taxonomy" id="1209932"/>
    <lineage>
        <taxon>Eukaryota</taxon>
        <taxon>Fungi</taxon>
        <taxon>Dikarya</taxon>
        <taxon>Ascomycota</taxon>
        <taxon>Pezizomycotina</taxon>
        <taxon>Sordariomycetes</taxon>
        <taxon>Hypocreomycetidae</taxon>
        <taxon>Glomerellales</taxon>
        <taxon>Glomerellaceae</taxon>
        <taxon>Colletotrichum</taxon>
        <taxon>Colletotrichum acutatum species complex</taxon>
    </lineage>
</organism>
<dbReference type="Proteomes" id="UP000699042">
    <property type="component" value="Unassembled WGS sequence"/>
</dbReference>
<dbReference type="AlphaFoldDB" id="A0A9P7R0S7"/>
<protein>
    <submittedName>
        <fullName evidence="1">Uncharacterized protein</fullName>
    </submittedName>
</protein>
<name>A0A9P7R0S7_9PEZI</name>
<accession>A0A9P7R0S7</accession>
<dbReference type="EMBL" id="JAESDN010000010">
    <property type="protein sequence ID" value="KAG7044661.1"/>
    <property type="molecule type" value="Genomic_DNA"/>
</dbReference>
<comment type="caution">
    <text evidence="1">The sequence shown here is derived from an EMBL/GenBank/DDBJ whole genome shotgun (WGS) entry which is preliminary data.</text>
</comment>